<evidence type="ECO:0000256" key="1">
    <source>
        <dbReference type="ARBA" id="ARBA00005870"/>
    </source>
</evidence>
<keyword evidence="3 8" id="KW-0547">Nucleotide-binding</keyword>
<dbReference type="InterPro" id="IPR035649">
    <property type="entry name" value="EFG_V"/>
</dbReference>
<sequence length="707" mass="78371">MARDYPLTRYRNFGIMAHIDAGKTTTTERILYYTGKSHKIGEVHDGAATMDWMEQEQERGITITSAATTTFWQRQEDPTAEGTSDTKYRFNIIDTPGHVDFTIEVERSLAVLDGAICLLDGNAGVEPQTETVWRQADRYKVPRIVFVNKMDKIGADFFNCVKMIKDRTGAIPAPIALPIGAEDKLEGIVDLLKMEEWVYQGEDLGASWKRQPIREELQELAEEWRAKLIEVAVEVDDDAMEKYLDGIEPDEATLRKLIRKGTLSLSFVPVTAGSAFKNKGVQPLLNAVIDFLPSPLDVPAYMGFSPDDETEERNIARSADDAQPFAALAFKIMNDPFVGSLTFTRIYSGTLKKGDSMINSTKGKRERVGRMMMMHAINREEIEEAFAGDIIALAGLKETTTGDTLCDPQKQVVLETMTFPEPVIEIAVEPKTKNDQEKMSAGLARLAAEDPSFRVETDLESGQTIMKGMGELHLDILVDRLKREFKVEANIGAPQVAYRETISHKIEHTYTHKKQSGGSGQYAEVKLEIVPTQPGEGYSFESRIVGGAVPKEYIPGVEKGVKSVMDSGPLAGFPVIDFKVALVDGKFHDVDSSVLAFEIASRMCMREGLKKAGAKLLEPMMKVEVVTPEEYTGSVIGDLTSRRGQVSGQEPRGNAVAIQAFVPLANMFGYINTLRSMSSGRAQFTMQFDHYDPVPQNISDEIQAKYA</sequence>
<dbReference type="GO" id="GO:0003924">
    <property type="term" value="F:GTPase activity"/>
    <property type="evidence" value="ECO:0007669"/>
    <property type="project" value="InterPro"/>
</dbReference>
<dbReference type="Gene3D" id="3.30.70.870">
    <property type="entry name" value="Elongation Factor G (Translational Gtpase), domain 3"/>
    <property type="match status" value="1"/>
</dbReference>
<dbReference type="PANTHER" id="PTHR43261">
    <property type="entry name" value="TRANSLATION ELONGATION FACTOR G-RELATED"/>
    <property type="match status" value="1"/>
</dbReference>
<dbReference type="PROSITE" id="PS00301">
    <property type="entry name" value="G_TR_1"/>
    <property type="match status" value="1"/>
</dbReference>
<dbReference type="PANTHER" id="PTHR43261:SF1">
    <property type="entry name" value="RIBOSOME-RELEASING FACTOR 2, MITOCHONDRIAL"/>
    <property type="match status" value="1"/>
</dbReference>
<dbReference type="InterPro" id="IPR005517">
    <property type="entry name" value="Transl_elong_EFG/EF2_IV"/>
</dbReference>
<keyword evidence="11" id="KW-1185">Reference proteome</keyword>
<comment type="similarity">
    <text evidence="1 8">Belongs to the TRAFAC class translation factor GTPase superfamily. Classic translation factor GTPase family. EF-G/EF-2 subfamily.</text>
</comment>
<dbReference type="Pfam" id="PF00679">
    <property type="entry name" value="EFG_C"/>
    <property type="match status" value="1"/>
</dbReference>
<dbReference type="HAMAP" id="MF_00054_B">
    <property type="entry name" value="EF_G_EF_2_B"/>
    <property type="match status" value="1"/>
</dbReference>
<dbReference type="Gene3D" id="3.30.70.240">
    <property type="match status" value="1"/>
</dbReference>
<evidence type="ECO:0000256" key="5">
    <source>
        <dbReference type="ARBA" id="ARBA00022917"/>
    </source>
</evidence>
<feature type="domain" description="Tr-type G" evidence="9">
    <location>
        <begin position="8"/>
        <end position="296"/>
    </location>
</feature>
<dbReference type="InterPro" id="IPR047872">
    <property type="entry name" value="EFG_IV"/>
</dbReference>
<dbReference type="InterPro" id="IPR031157">
    <property type="entry name" value="G_TR_CS"/>
</dbReference>
<dbReference type="CDD" id="cd01434">
    <property type="entry name" value="EFG_mtEFG1_IV"/>
    <property type="match status" value="1"/>
</dbReference>
<dbReference type="Gene3D" id="3.30.230.10">
    <property type="match status" value="1"/>
</dbReference>
<proteinExistence type="inferred from homology"/>
<keyword evidence="6 8" id="KW-0342">GTP-binding</keyword>
<dbReference type="InterPro" id="IPR053905">
    <property type="entry name" value="EF-G-like_DII"/>
</dbReference>
<dbReference type="Proteomes" id="UP000681356">
    <property type="component" value="Unassembled WGS sequence"/>
</dbReference>
<dbReference type="GO" id="GO:0003746">
    <property type="term" value="F:translation elongation factor activity"/>
    <property type="evidence" value="ECO:0007669"/>
    <property type="project" value="UniProtKB-UniRule"/>
</dbReference>
<dbReference type="PRINTS" id="PR00315">
    <property type="entry name" value="ELONGATNFCT"/>
</dbReference>
<dbReference type="FunFam" id="3.30.230.10:FF:000003">
    <property type="entry name" value="Elongation factor G"/>
    <property type="match status" value="1"/>
</dbReference>
<evidence type="ECO:0000256" key="2">
    <source>
        <dbReference type="ARBA" id="ARBA00017872"/>
    </source>
</evidence>
<comment type="function">
    <text evidence="7 8">Catalyzes the GTP-dependent ribosomal translocation step during translation elongation. During this step, the ribosome changes from the pre-translocational (PRE) to the post-translocational (POST) state as the newly formed A-site-bound peptidyl-tRNA and P-site-bound deacylated tRNA move to the P and E sites, respectively. Catalyzes the coordinated movement of the two tRNA molecules, the mRNA and conformational changes in the ribosome.</text>
</comment>
<evidence type="ECO:0000313" key="10">
    <source>
        <dbReference type="EMBL" id="MBS0123852.1"/>
    </source>
</evidence>
<dbReference type="InterPro" id="IPR035647">
    <property type="entry name" value="EFG_III/V"/>
</dbReference>
<dbReference type="InterPro" id="IPR027417">
    <property type="entry name" value="P-loop_NTPase"/>
</dbReference>
<dbReference type="InterPro" id="IPR004540">
    <property type="entry name" value="Transl_elong_EFG/EF2"/>
</dbReference>
<dbReference type="FunFam" id="3.40.50.300:FF:000029">
    <property type="entry name" value="Elongation factor G"/>
    <property type="match status" value="1"/>
</dbReference>
<dbReference type="Pfam" id="PF22042">
    <property type="entry name" value="EF-G_D2"/>
    <property type="match status" value="1"/>
</dbReference>
<keyword evidence="8" id="KW-0963">Cytoplasm</keyword>
<organism evidence="10 11">
    <name type="scientific">Thetidibacter halocola</name>
    <dbReference type="NCBI Taxonomy" id="2827239"/>
    <lineage>
        <taxon>Bacteria</taxon>
        <taxon>Pseudomonadati</taxon>
        <taxon>Pseudomonadota</taxon>
        <taxon>Alphaproteobacteria</taxon>
        <taxon>Rhodobacterales</taxon>
        <taxon>Roseobacteraceae</taxon>
        <taxon>Thetidibacter</taxon>
    </lineage>
</organism>
<dbReference type="SUPFAM" id="SSF50447">
    <property type="entry name" value="Translation proteins"/>
    <property type="match status" value="1"/>
</dbReference>
<keyword evidence="5 8" id="KW-0648">Protein biosynthesis</keyword>
<dbReference type="NCBIfam" id="TIGR00484">
    <property type="entry name" value="EF-G"/>
    <property type="match status" value="1"/>
</dbReference>
<evidence type="ECO:0000256" key="8">
    <source>
        <dbReference type="HAMAP-Rule" id="MF_00054"/>
    </source>
</evidence>
<dbReference type="CDD" id="cd03713">
    <property type="entry name" value="EFG_mtEFG_C"/>
    <property type="match status" value="1"/>
</dbReference>
<dbReference type="InterPro" id="IPR009022">
    <property type="entry name" value="EFG_III"/>
</dbReference>
<accession>A0A8J7WBR9</accession>
<protein>
    <recommendedName>
        <fullName evidence="2 8">Elongation factor G</fullName>
        <shortName evidence="8">EF-G</shortName>
    </recommendedName>
</protein>
<dbReference type="Gene3D" id="3.40.50.300">
    <property type="entry name" value="P-loop containing nucleotide triphosphate hydrolases"/>
    <property type="match status" value="1"/>
</dbReference>
<feature type="binding site" evidence="8">
    <location>
        <begin position="94"/>
        <end position="98"/>
    </location>
    <ligand>
        <name>GTP</name>
        <dbReference type="ChEBI" id="CHEBI:37565"/>
    </ligand>
</feature>
<dbReference type="SMART" id="SM00889">
    <property type="entry name" value="EFG_IV"/>
    <property type="match status" value="1"/>
</dbReference>
<dbReference type="PROSITE" id="PS51722">
    <property type="entry name" value="G_TR_2"/>
    <property type="match status" value="1"/>
</dbReference>
<evidence type="ECO:0000256" key="6">
    <source>
        <dbReference type="ARBA" id="ARBA00023134"/>
    </source>
</evidence>
<dbReference type="InterPro" id="IPR041095">
    <property type="entry name" value="EFG_II"/>
</dbReference>
<evidence type="ECO:0000313" key="11">
    <source>
        <dbReference type="Proteomes" id="UP000681356"/>
    </source>
</evidence>
<dbReference type="SUPFAM" id="SSF54980">
    <property type="entry name" value="EF-G C-terminal domain-like"/>
    <property type="match status" value="2"/>
</dbReference>
<dbReference type="Pfam" id="PF03764">
    <property type="entry name" value="EFG_IV"/>
    <property type="match status" value="1"/>
</dbReference>
<dbReference type="FunFam" id="2.40.30.10:FF:000006">
    <property type="entry name" value="Elongation factor G"/>
    <property type="match status" value="1"/>
</dbReference>
<comment type="subcellular location">
    <subcellularLocation>
        <location evidence="8">Cytoplasm</location>
    </subcellularLocation>
</comment>
<dbReference type="GO" id="GO:0005525">
    <property type="term" value="F:GTP binding"/>
    <property type="evidence" value="ECO:0007669"/>
    <property type="project" value="UniProtKB-UniRule"/>
</dbReference>
<gene>
    <name evidence="8 10" type="primary">fusA</name>
    <name evidence="10" type="ORF">KB874_06855</name>
</gene>
<dbReference type="EMBL" id="JAGTUU010000002">
    <property type="protein sequence ID" value="MBS0123852.1"/>
    <property type="molecule type" value="Genomic_DNA"/>
</dbReference>
<dbReference type="NCBIfam" id="TIGR00231">
    <property type="entry name" value="small_GTP"/>
    <property type="match status" value="1"/>
</dbReference>
<feature type="binding site" evidence="8">
    <location>
        <begin position="148"/>
        <end position="151"/>
    </location>
    <ligand>
        <name>GTP</name>
        <dbReference type="ChEBI" id="CHEBI:37565"/>
    </ligand>
</feature>
<dbReference type="SUPFAM" id="SSF54211">
    <property type="entry name" value="Ribosomal protein S5 domain 2-like"/>
    <property type="match status" value="1"/>
</dbReference>
<dbReference type="RefSeq" id="WP_212535803.1">
    <property type="nucleotide sequence ID" value="NZ_JAGTUU010000002.1"/>
</dbReference>
<dbReference type="Pfam" id="PF14492">
    <property type="entry name" value="EFG_III"/>
    <property type="match status" value="1"/>
</dbReference>
<dbReference type="InterPro" id="IPR000795">
    <property type="entry name" value="T_Tr_GTP-bd_dom"/>
</dbReference>
<evidence type="ECO:0000259" key="9">
    <source>
        <dbReference type="PROSITE" id="PS51722"/>
    </source>
</evidence>
<dbReference type="AlphaFoldDB" id="A0A8J7WBR9"/>
<evidence type="ECO:0000256" key="3">
    <source>
        <dbReference type="ARBA" id="ARBA00022741"/>
    </source>
</evidence>
<evidence type="ECO:0000256" key="7">
    <source>
        <dbReference type="ARBA" id="ARBA00024731"/>
    </source>
</evidence>
<reference evidence="10" key="1">
    <citation type="submission" date="2021-04" db="EMBL/GenBank/DDBJ databases">
        <authorList>
            <person name="Yoon J."/>
        </authorList>
    </citation>
    <scope>NUCLEOTIDE SEQUENCE</scope>
    <source>
        <strain evidence="10">KMU-90</strain>
    </source>
</reference>
<dbReference type="SUPFAM" id="SSF52540">
    <property type="entry name" value="P-loop containing nucleoside triphosphate hydrolases"/>
    <property type="match status" value="1"/>
</dbReference>
<keyword evidence="4 8" id="KW-0251">Elongation factor</keyword>
<dbReference type="FunFam" id="3.30.70.870:FF:000001">
    <property type="entry name" value="Elongation factor G"/>
    <property type="match status" value="1"/>
</dbReference>
<dbReference type="SMART" id="SM00838">
    <property type="entry name" value="EFG_C"/>
    <property type="match status" value="1"/>
</dbReference>
<dbReference type="InterPro" id="IPR009000">
    <property type="entry name" value="Transl_B-barrel_sf"/>
</dbReference>
<dbReference type="InterPro" id="IPR020568">
    <property type="entry name" value="Ribosomal_Su5_D2-typ_SF"/>
</dbReference>
<dbReference type="CDD" id="cd04088">
    <property type="entry name" value="EFG_mtEFG_II"/>
    <property type="match status" value="1"/>
</dbReference>
<dbReference type="GO" id="GO:0005737">
    <property type="term" value="C:cytoplasm"/>
    <property type="evidence" value="ECO:0007669"/>
    <property type="project" value="UniProtKB-SubCell"/>
</dbReference>
<dbReference type="FunFam" id="3.30.70.240:FF:000001">
    <property type="entry name" value="Elongation factor G"/>
    <property type="match status" value="1"/>
</dbReference>
<dbReference type="Pfam" id="PF00009">
    <property type="entry name" value="GTP_EFTU"/>
    <property type="match status" value="1"/>
</dbReference>
<dbReference type="InterPro" id="IPR000640">
    <property type="entry name" value="EFG_V-like"/>
</dbReference>
<evidence type="ECO:0000256" key="4">
    <source>
        <dbReference type="ARBA" id="ARBA00022768"/>
    </source>
</evidence>
<dbReference type="GO" id="GO:0032790">
    <property type="term" value="P:ribosome disassembly"/>
    <property type="evidence" value="ECO:0007669"/>
    <property type="project" value="TreeGrafter"/>
</dbReference>
<dbReference type="CDD" id="cd16262">
    <property type="entry name" value="EFG_III"/>
    <property type="match status" value="1"/>
</dbReference>
<dbReference type="Gene3D" id="2.40.30.10">
    <property type="entry name" value="Translation factors"/>
    <property type="match status" value="1"/>
</dbReference>
<dbReference type="InterPro" id="IPR005225">
    <property type="entry name" value="Small_GTP-bd"/>
</dbReference>
<dbReference type="CDD" id="cd01886">
    <property type="entry name" value="EF-G"/>
    <property type="match status" value="1"/>
</dbReference>
<feature type="binding site" evidence="8">
    <location>
        <begin position="17"/>
        <end position="24"/>
    </location>
    <ligand>
        <name>GTP</name>
        <dbReference type="ChEBI" id="CHEBI:37565"/>
    </ligand>
</feature>
<name>A0A8J7WBR9_9RHOB</name>
<dbReference type="GO" id="GO:0097216">
    <property type="term" value="F:guanosine tetraphosphate binding"/>
    <property type="evidence" value="ECO:0007669"/>
    <property type="project" value="UniProtKB-ARBA"/>
</dbReference>
<comment type="caution">
    <text evidence="10">The sequence shown here is derived from an EMBL/GenBank/DDBJ whole genome shotgun (WGS) entry which is preliminary data.</text>
</comment>
<dbReference type="NCBIfam" id="NF009381">
    <property type="entry name" value="PRK12740.1-5"/>
    <property type="match status" value="1"/>
</dbReference>
<dbReference type="InterPro" id="IPR014721">
    <property type="entry name" value="Ribsml_uS5_D2-typ_fold_subgr"/>
</dbReference>